<dbReference type="InterPro" id="IPR027974">
    <property type="entry name" value="DUF4470"/>
</dbReference>
<dbReference type="OrthoDB" id="5282002at2759"/>
<name>A0A9P7K4Y8_9AGAR</name>
<sequence length="197" mass="22244">MPEDWKLNMFKASGDIRNLIRTVNCIPSDYEGRCDILFNDINPLVVGRNLVVLYALLNPDVPIEHAAELSIHLMYSSCITSDMSVFLSKAMEIVAGLSFLGESPIQTRGIGNLKFTSTVGETVNFKVILEMLGSRYSVRTAAQFYSKIMCSRERQDYTDRYISGFEPNHRLAFAHYRATGILAPFSLDLSLYNEPNR</sequence>
<dbReference type="EMBL" id="JABCKI010006124">
    <property type="protein sequence ID" value="KAG5635311.1"/>
    <property type="molecule type" value="Genomic_DNA"/>
</dbReference>
<accession>A0A9P7K4Y8</accession>
<keyword evidence="3" id="KW-1185">Reference proteome</keyword>
<dbReference type="Proteomes" id="UP000717328">
    <property type="component" value="Unassembled WGS sequence"/>
</dbReference>
<evidence type="ECO:0000259" key="1">
    <source>
        <dbReference type="Pfam" id="PF14737"/>
    </source>
</evidence>
<dbReference type="Pfam" id="PF14737">
    <property type="entry name" value="DUF4470"/>
    <property type="match status" value="1"/>
</dbReference>
<dbReference type="AlphaFoldDB" id="A0A9P7K4Y8"/>
<feature type="domain" description="DUF4470" evidence="1">
    <location>
        <begin position="9"/>
        <end position="79"/>
    </location>
</feature>
<proteinExistence type="predicted"/>
<organism evidence="2 3">
    <name type="scientific">Sphagnurus paluster</name>
    <dbReference type="NCBI Taxonomy" id="117069"/>
    <lineage>
        <taxon>Eukaryota</taxon>
        <taxon>Fungi</taxon>
        <taxon>Dikarya</taxon>
        <taxon>Basidiomycota</taxon>
        <taxon>Agaricomycotina</taxon>
        <taxon>Agaricomycetes</taxon>
        <taxon>Agaricomycetidae</taxon>
        <taxon>Agaricales</taxon>
        <taxon>Tricholomatineae</taxon>
        <taxon>Lyophyllaceae</taxon>
        <taxon>Sphagnurus</taxon>
    </lineage>
</organism>
<comment type="caution">
    <text evidence="2">The sequence shown here is derived from an EMBL/GenBank/DDBJ whole genome shotgun (WGS) entry which is preliminary data.</text>
</comment>
<reference evidence="2" key="2">
    <citation type="submission" date="2021-10" db="EMBL/GenBank/DDBJ databases">
        <title>Phylogenomics reveals ancestral predisposition of the termite-cultivated fungus Termitomyces towards a domesticated lifestyle.</title>
        <authorList>
            <person name="Auxier B."/>
            <person name="Grum-Grzhimaylo A."/>
            <person name="Cardenas M.E."/>
            <person name="Lodge J.D."/>
            <person name="Laessoe T."/>
            <person name="Pedersen O."/>
            <person name="Smith M.E."/>
            <person name="Kuyper T.W."/>
            <person name="Franco-Molano E.A."/>
            <person name="Baroni T.J."/>
            <person name="Aanen D.K."/>
        </authorList>
    </citation>
    <scope>NUCLEOTIDE SEQUENCE</scope>
    <source>
        <strain evidence="2">D49</strain>
    </source>
</reference>
<evidence type="ECO:0000313" key="2">
    <source>
        <dbReference type="EMBL" id="KAG5635311.1"/>
    </source>
</evidence>
<reference evidence="2" key="1">
    <citation type="submission" date="2021-02" db="EMBL/GenBank/DDBJ databases">
        <authorList>
            <person name="Nieuwenhuis M."/>
            <person name="Van De Peppel L.J.J."/>
        </authorList>
    </citation>
    <scope>NUCLEOTIDE SEQUENCE</scope>
    <source>
        <strain evidence="2">D49</strain>
    </source>
</reference>
<evidence type="ECO:0000313" key="3">
    <source>
        <dbReference type="Proteomes" id="UP000717328"/>
    </source>
</evidence>
<protein>
    <recommendedName>
        <fullName evidence="1">DUF4470 domain-containing protein</fullName>
    </recommendedName>
</protein>
<gene>
    <name evidence="2" type="ORF">H0H81_011755</name>
</gene>